<feature type="transmembrane region" description="Helical" evidence="5">
    <location>
        <begin position="230"/>
        <end position="251"/>
    </location>
</feature>
<evidence type="ECO:0000256" key="1">
    <source>
        <dbReference type="ARBA" id="ARBA00004141"/>
    </source>
</evidence>
<keyword evidence="2 5" id="KW-0812">Transmembrane</keyword>
<gene>
    <name evidence="7" type="ORF">Ctob_015893</name>
</gene>
<keyword evidence="3 5" id="KW-1133">Transmembrane helix</keyword>
<comment type="caution">
    <text evidence="7">The sequence shown here is derived from an EMBL/GenBank/DDBJ whole genome shotgun (WGS) entry which is preliminary data.</text>
</comment>
<keyword evidence="4 5" id="KW-0472">Membrane</keyword>
<evidence type="ECO:0000313" key="8">
    <source>
        <dbReference type="Proteomes" id="UP000037460"/>
    </source>
</evidence>
<dbReference type="EMBL" id="JWZX01000334">
    <property type="protein sequence ID" value="KOO53204.1"/>
    <property type="molecule type" value="Genomic_DNA"/>
</dbReference>
<keyword evidence="8" id="KW-1185">Reference proteome</keyword>
<feature type="transmembrane region" description="Helical" evidence="5">
    <location>
        <begin position="155"/>
        <end position="172"/>
    </location>
</feature>
<comment type="subcellular location">
    <subcellularLocation>
        <location evidence="1">Membrane</location>
        <topology evidence="1">Multi-pass membrane protein</topology>
    </subcellularLocation>
</comment>
<evidence type="ECO:0000256" key="4">
    <source>
        <dbReference type="ARBA" id="ARBA00023136"/>
    </source>
</evidence>
<dbReference type="InterPro" id="IPR037185">
    <property type="entry name" value="EmrE-like"/>
</dbReference>
<feature type="domain" description="EamA" evidence="6">
    <location>
        <begin position="201"/>
        <end position="342"/>
    </location>
</feature>
<evidence type="ECO:0000259" key="6">
    <source>
        <dbReference type="Pfam" id="PF00892"/>
    </source>
</evidence>
<evidence type="ECO:0000313" key="7">
    <source>
        <dbReference type="EMBL" id="KOO53204.1"/>
    </source>
</evidence>
<feature type="transmembrane region" description="Helical" evidence="5">
    <location>
        <begin position="300"/>
        <end position="320"/>
    </location>
</feature>
<feature type="transmembrane region" description="Helical" evidence="5">
    <location>
        <begin position="60"/>
        <end position="81"/>
    </location>
</feature>
<accession>A0A0M0LQ90</accession>
<feature type="transmembrane region" description="Helical" evidence="5">
    <location>
        <begin position="198"/>
        <end position="218"/>
    </location>
</feature>
<feature type="transmembrane region" description="Helical" evidence="5">
    <location>
        <begin position="326"/>
        <end position="344"/>
    </location>
</feature>
<evidence type="ECO:0000256" key="2">
    <source>
        <dbReference type="ARBA" id="ARBA00022692"/>
    </source>
</evidence>
<dbReference type="SUPFAM" id="SSF103481">
    <property type="entry name" value="Multidrug resistance efflux transporter EmrE"/>
    <property type="match status" value="2"/>
</dbReference>
<dbReference type="InterPro" id="IPR000620">
    <property type="entry name" value="EamA_dom"/>
</dbReference>
<proteinExistence type="predicted"/>
<dbReference type="OrthoDB" id="1728340at2759"/>
<sequence length="360" mass="38067">MDMTPDSGEERLLLNTGVVASKRSWGRLVRVVIMLVAVQISFAGNGIITKLALTGQGTDPIVFSLLRDIGGATILLSAAHFHGGIVWPRREDAGTFVLLGVLGVYIGQMFLTMSLQYISAINAALLQPSQPVLTTLLAAVFGVEPLGLSTVHGQLKLVGIMLAAGGAVFTVYCDSMADAAARHNGTTTREPRAAASDLIFGNGLLIAQCLSGACYQLLQKHLLSSAKTEYPPLSVAGVGYLVGAVAIGLVLPVCHADAASWSWLWRSPTSAYALAYAIFMTSAFNYALQAYANKHSSPTLVTAFFPLQVVFAALFSWLVFGKLPRTTEYIGGMMILVGLAAVTAGRVHQARLAKGHDDSV</sequence>
<dbReference type="PANTHER" id="PTHR31218">
    <property type="entry name" value="WAT1-RELATED PROTEIN"/>
    <property type="match status" value="1"/>
</dbReference>
<name>A0A0M0LQ90_9EUKA</name>
<feature type="domain" description="EamA" evidence="6">
    <location>
        <begin position="32"/>
        <end position="169"/>
    </location>
</feature>
<evidence type="ECO:0000256" key="5">
    <source>
        <dbReference type="SAM" id="Phobius"/>
    </source>
</evidence>
<evidence type="ECO:0000256" key="3">
    <source>
        <dbReference type="ARBA" id="ARBA00022989"/>
    </source>
</evidence>
<organism evidence="7 8">
    <name type="scientific">Chrysochromulina tobinii</name>
    <dbReference type="NCBI Taxonomy" id="1460289"/>
    <lineage>
        <taxon>Eukaryota</taxon>
        <taxon>Haptista</taxon>
        <taxon>Haptophyta</taxon>
        <taxon>Prymnesiophyceae</taxon>
        <taxon>Prymnesiales</taxon>
        <taxon>Chrysochromulinaceae</taxon>
        <taxon>Chrysochromulina</taxon>
    </lineage>
</organism>
<feature type="transmembrane region" description="Helical" evidence="5">
    <location>
        <begin position="93"/>
        <end position="111"/>
    </location>
</feature>
<dbReference type="AlphaFoldDB" id="A0A0M0LQ90"/>
<reference evidence="8" key="1">
    <citation type="journal article" date="2015" name="PLoS Genet.">
        <title>Genome Sequence and Transcriptome Analyses of Chrysochromulina tobin: Metabolic Tools for Enhanced Algal Fitness in the Prominent Order Prymnesiales (Haptophyceae).</title>
        <authorList>
            <person name="Hovde B.T."/>
            <person name="Deodato C.R."/>
            <person name="Hunsperger H.M."/>
            <person name="Ryken S.A."/>
            <person name="Yost W."/>
            <person name="Jha R.K."/>
            <person name="Patterson J."/>
            <person name="Monnat R.J. Jr."/>
            <person name="Barlow S.B."/>
            <person name="Starkenburg S.R."/>
            <person name="Cattolico R.A."/>
        </authorList>
    </citation>
    <scope>NUCLEOTIDE SEQUENCE</scope>
    <source>
        <strain evidence="8">CCMP291</strain>
    </source>
</reference>
<dbReference type="Pfam" id="PF00892">
    <property type="entry name" value="EamA"/>
    <property type="match status" value="2"/>
</dbReference>
<dbReference type="GO" id="GO:0022857">
    <property type="term" value="F:transmembrane transporter activity"/>
    <property type="evidence" value="ECO:0007669"/>
    <property type="project" value="InterPro"/>
</dbReference>
<dbReference type="GO" id="GO:0016020">
    <property type="term" value="C:membrane"/>
    <property type="evidence" value="ECO:0007669"/>
    <property type="project" value="UniProtKB-SubCell"/>
</dbReference>
<protein>
    <submittedName>
        <fullName evidence="7">Auxin-induced protein 5ng4-like protein</fullName>
    </submittedName>
</protein>
<feature type="transmembrane region" description="Helical" evidence="5">
    <location>
        <begin position="28"/>
        <end position="48"/>
    </location>
</feature>
<dbReference type="InterPro" id="IPR030184">
    <property type="entry name" value="WAT1-related"/>
</dbReference>
<feature type="transmembrane region" description="Helical" evidence="5">
    <location>
        <begin position="271"/>
        <end position="288"/>
    </location>
</feature>
<dbReference type="Proteomes" id="UP000037460">
    <property type="component" value="Unassembled WGS sequence"/>
</dbReference>